<dbReference type="InterPro" id="IPR029063">
    <property type="entry name" value="SAM-dependent_MTases_sf"/>
</dbReference>
<evidence type="ECO:0000313" key="2">
    <source>
        <dbReference type="EMBL" id="CAA9472960.1"/>
    </source>
</evidence>
<feature type="domain" description="Methyltransferase" evidence="1">
    <location>
        <begin position="33"/>
        <end position="128"/>
    </location>
</feature>
<dbReference type="SUPFAM" id="SSF53335">
    <property type="entry name" value="S-adenosyl-L-methionine-dependent methyltransferases"/>
    <property type="match status" value="1"/>
</dbReference>
<reference evidence="2" key="1">
    <citation type="submission" date="2020-02" db="EMBL/GenBank/DDBJ databases">
        <authorList>
            <person name="Meier V. D."/>
        </authorList>
    </citation>
    <scope>NUCLEOTIDE SEQUENCE</scope>
    <source>
        <strain evidence="2">AVDCRST_MAG53</strain>
    </source>
</reference>
<proteinExistence type="predicted"/>
<name>A0A6J4RG85_9ACTN</name>
<protein>
    <recommendedName>
        <fullName evidence="1">Methyltransferase domain-containing protein</fullName>
    </recommendedName>
</protein>
<dbReference type="AlphaFoldDB" id="A0A6J4RG85"/>
<dbReference type="Gene3D" id="3.40.50.150">
    <property type="entry name" value="Vaccinia Virus protein VP39"/>
    <property type="match status" value="1"/>
</dbReference>
<dbReference type="EMBL" id="CADCVR010000003">
    <property type="protein sequence ID" value="CAA9472960.1"/>
    <property type="molecule type" value="Genomic_DNA"/>
</dbReference>
<gene>
    <name evidence="2" type="ORF">AVDCRST_MAG53-48</name>
</gene>
<dbReference type="CDD" id="cd02440">
    <property type="entry name" value="AdoMet_MTases"/>
    <property type="match status" value="1"/>
</dbReference>
<sequence length="247" mass="25978">MDDLVRWHDLECGGYDVDLPLWRELAAQAGGPVLDVGAGTGRTSLDLARRGAEVTALDVEESLLAELARRARAGRLTVATLLADARELAVSARFAAIIVPMQTIQLLGGPEGRGRFLARVRAHLRPGGLFAAAIVDALGGHDSISGAPTPEGGWSALPDITEFGGTIYSSRPVAMLPVAGGVMIERVREIVSPTGERTVTGDRIVLDALTANTLYAECAAAGLTRERERRVAATPEYVGSTVVVCRG</sequence>
<dbReference type="InterPro" id="IPR041698">
    <property type="entry name" value="Methyltransf_25"/>
</dbReference>
<organism evidence="2">
    <name type="scientific">uncultured Solirubrobacteraceae bacterium</name>
    <dbReference type="NCBI Taxonomy" id="1162706"/>
    <lineage>
        <taxon>Bacteria</taxon>
        <taxon>Bacillati</taxon>
        <taxon>Actinomycetota</taxon>
        <taxon>Thermoleophilia</taxon>
        <taxon>Solirubrobacterales</taxon>
        <taxon>Solirubrobacteraceae</taxon>
        <taxon>environmental samples</taxon>
    </lineage>
</organism>
<accession>A0A6J4RG85</accession>
<dbReference type="Pfam" id="PF13649">
    <property type="entry name" value="Methyltransf_25"/>
    <property type="match status" value="1"/>
</dbReference>
<evidence type="ECO:0000259" key="1">
    <source>
        <dbReference type="Pfam" id="PF13649"/>
    </source>
</evidence>